<evidence type="ECO:0000256" key="12">
    <source>
        <dbReference type="SAM" id="MobiDB-lite"/>
    </source>
</evidence>
<dbReference type="InterPro" id="IPR001752">
    <property type="entry name" value="Kinesin_motor_dom"/>
</dbReference>
<comment type="caution">
    <text evidence="14">The sequence shown here is derived from an EMBL/GenBank/DDBJ whole genome shotgun (WGS) entry which is preliminary data.</text>
</comment>
<feature type="region of interest" description="Disordered" evidence="12">
    <location>
        <begin position="1462"/>
        <end position="1483"/>
    </location>
</feature>
<feature type="coiled-coil region" evidence="11">
    <location>
        <begin position="754"/>
        <end position="781"/>
    </location>
</feature>
<dbReference type="GO" id="GO:0090307">
    <property type="term" value="P:mitotic spindle assembly"/>
    <property type="evidence" value="ECO:0007669"/>
    <property type="project" value="TreeGrafter"/>
</dbReference>
<feature type="compositionally biased region" description="Acidic residues" evidence="12">
    <location>
        <begin position="1620"/>
        <end position="1631"/>
    </location>
</feature>
<dbReference type="SUPFAM" id="SSF52540">
    <property type="entry name" value="P-loop containing nucleoside triphosphate hydrolases"/>
    <property type="match status" value="1"/>
</dbReference>
<dbReference type="PANTHER" id="PTHR47970">
    <property type="entry name" value="KINESIN-LIKE PROTEIN KIF11"/>
    <property type="match status" value="1"/>
</dbReference>
<evidence type="ECO:0000256" key="6">
    <source>
        <dbReference type="ARBA" id="ARBA00022840"/>
    </source>
</evidence>
<feature type="region of interest" description="Disordered" evidence="12">
    <location>
        <begin position="1511"/>
        <end position="1665"/>
    </location>
</feature>
<dbReference type="GO" id="GO:0051231">
    <property type="term" value="P:spindle elongation"/>
    <property type="evidence" value="ECO:0007669"/>
    <property type="project" value="TreeGrafter"/>
</dbReference>
<feature type="compositionally biased region" description="Low complexity" evidence="12">
    <location>
        <begin position="1538"/>
        <end position="1548"/>
    </location>
</feature>
<feature type="compositionally biased region" description="Polar residues" evidence="12">
    <location>
        <begin position="1577"/>
        <end position="1587"/>
    </location>
</feature>
<dbReference type="SMART" id="SM00129">
    <property type="entry name" value="KISc"/>
    <property type="match status" value="1"/>
</dbReference>
<keyword evidence="2" id="KW-0963">Cytoplasm</keyword>
<keyword evidence="5 10" id="KW-0547">Nucleotide-binding</keyword>
<comment type="similarity">
    <text evidence="10">Belongs to the TRAFAC class myosin-kinesin ATPase superfamily. Kinesin family.</text>
</comment>
<keyword evidence="15" id="KW-1185">Reference proteome</keyword>
<dbReference type="GO" id="GO:0005876">
    <property type="term" value="C:spindle microtubule"/>
    <property type="evidence" value="ECO:0007669"/>
    <property type="project" value="TreeGrafter"/>
</dbReference>
<dbReference type="PANTHER" id="PTHR47970:SF29">
    <property type="entry name" value="KINESIN FAMILY MEMBER 20B"/>
    <property type="match status" value="1"/>
</dbReference>
<evidence type="ECO:0000256" key="8">
    <source>
        <dbReference type="ARBA" id="ARBA00023175"/>
    </source>
</evidence>
<keyword evidence="7 11" id="KW-0175">Coiled coil</keyword>
<dbReference type="OrthoDB" id="2403182at2759"/>
<dbReference type="GO" id="GO:0005524">
    <property type="term" value="F:ATP binding"/>
    <property type="evidence" value="ECO:0007669"/>
    <property type="project" value="UniProtKB-UniRule"/>
</dbReference>
<feature type="coiled-coil region" evidence="11">
    <location>
        <begin position="679"/>
        <end position="706"/>
    </location>
</feature>
<keyword evidence="6 10" id="KW-0067">ATP-binding</keyword>
<dbReference type="PROSITE" id="PS00411">
    <property type="entry name" value="KINESIN_MOTOR_1"/>
    <property type="match status" value="1"/>
</dbReference>
<evidence type="ECO:0000256" key="3">
    <source>
        <dbReference type="ARBA" id="ARBA00022553"/>
    </source>
</evidence>
<feature type="coiled-coil region" evidence="11">
    <location>
        <begin position="574"/>
        <end position="608"/>
    </location>
</feature>
<keyword evidence="8 10" id="KW-0505">Motor protein</keyword>
<dbReference type="InterPro" id="IPR036961">
    <property type="entry name" value="Kinesin_motor_dom_sf"/>
</dbReference>
<evidence type="ECO:0000259" key="13">
    <source>
        <dbReference type="PROSITE" id="PS50067"/>
    </source>
</evidence>
<keyword evidence="9" id="KW-0206">Cytoskeleton</keyword>
<comment type="subcellular location">
    <subcellularLocation>
        <location evidence="1">Cytoplasm</location>
        <location evidence="1">Cytoskeleton</location>
        <location evidence="1">Spindle</location>
    </subcellularLocation>
</comment>
<dbReference type="EMBL" id="SEYY01009956">
    <property type="protein sequence ID" value="KAB7501669.1"/>
    <property type="molecule type" value="Genomic_DNA"/>
</dbReference>
<proteinExistence type="inferred from homology"/>
<accession>A0A5N5T688</accession>
<feature type="compositionally biased region" description="Basic residues" evidence="12">
    <location>
        <begin position="1521"/>
        <end position="1532"/>
    </location>
</feature>
<evidence type="ECO:0000256" key="1">
    <source>
        <dbReference type="ARBA" id="ARBA00004186"/>
    </source>
</evidence>
<protein>
    <submittedName>
        <fullName evidence="14">Kinesin-like protein KIF20A</fullName>
    </submittedName>
</protein>
<evidence type="ECO:0000256" key="10">
    <source>
        <dbReference type="PROSITE-ProRule" id="PRU00283"/>
    </source>
</evidence>
<dbReference type="GO" id="GO:0005634">
    <property type="term" value="C:nucleus"/>
    <property type="evidence" value="ECO:0007669"/>
    <property type="project" value="TreeGrafter"/>
</dbReference>
<evidence type="ECO:0000256" key="5">
    <source>
        <dbReference type="ARBA" id="ARBA00022741"/>
    </source>
</evidence>
<dbReference type="GO" id="GO:0072686">
    <property type="term" value="C:mitotic spindle"/>
    <property type="evidence" value="ECO:0007669"/>
    <property type="project" value="TreeGrafter"/>
</dbReference>
<dbReference type="InterPro" id="IPR019821">
    <property type="entry name" value="Kinesin_motor_CS"/>
</dbReference>
<feature type="binding site" evidence="10">
    <location>
        <begin position="149"/>
        <end position="156"/>
    </location>
    <ligand>
        <name>ATP</name>
        <dbReference type="ChEBI" id="CHEBI:30616"/>
    </ligand>
</feature>
<feature type="coiled-coil region" evidence="11">
    <location>
        <begin position="810"/>
        <end position="1151"/>
    </location>
</feature>
<feature type="compositionally biased region" description="Basic residues" evidence="12">
    <location>
        <begin position="1636"/>
        <end position="1648"/>
    </location>
</feature>
<dbReference type="GO" id="GO:0008574">
    <property type="term" value="F:plus-end-directed microtubule motor activity"/>
    <property type="evidence" value="ECO:0007669"/>
    <property type="project" value="TreeGrafter"/>
</dbReference>
<reference evidence="14 15" key="1">
    <citation type="journal article" date="2019" name="PLoS Biol.">
        <title>Sex chromosomes control vertical transmission of feminizing Wolbachia symbionts in an isopod.</title>
        <authorList>
            <person name="Becking T."/>
            <person name="Chebbi M.A."/>
            <person name="Giraud I."/>
            <person name="Moumen B."/>
            <person name="Laverre T."/>
            <person name="Caubet Y."/>
            <person name="Peccoud J."/>
            <person name="Gilbert C."/>
            <person name="Cordaux R."/>
        </authorList>
    </citation>
    <scope>NUCLEOTIDE SEQUENCE [LARGE SCALE GENOMIC DNA]</scope>
    <source>
        <strain evidence="14">ANa2</strain>
        <tissue evidence="14">Whole body excluding digestive tract and cuticle</tissue>
    </source>
</reference>
<dbReference type="PRINTS" id="PR00380">
    <property type="entry name" value="KINESINHEAVY"/>
</dbReference>
<feature type="coiled-coil region" evidence="11">
    <location>
        <begin position="1184"/>
        <end position="1397"/>
    </location>
</feature>
<gene>
    <name evidence="14" type="primary">KIF20A</name>
    <name evidence="14" type="ORF">Anas_08373</name>
</gene>
<keyword evidence="3" id="KW-0597">Phosphoprotein</keyword>
<evidence type="ECO:0000313" key="14">
    <source>
        <dbReference type="EMBL" id="KAB7501669.1"/>
    </source>
</evidence>
<sequence length="1665" mass="191119">MSFKSNFSYLQPSDRVSYLQSADNELDYSTVIDPCRSLTDVFNSVCEDVDEPQHLKVFLRIRPLFSEENITSQDGNIEILNSKNVLVTAPVGSHACKSNFQGITKMTHRFRYSHVYGQEATQKDIFEDSTQELVKQLVNSQNCLLFTYGATNSGKTYTIQGTNSNPGLLPRTLDTLFNIIGEQQYMKNDLKPQHFCGVVRLNQKDIAKEEELKEQLLKTGNVVGGNGSLCKSTCSLDSKLSINSDVLCVDEESLADNSDRISDCTARAESLYEGIVDDSRAVYAVFLSFAEIYNEYIYDLLDKSIQSKKGKKNPLVLGEDRNGSIYIKGIREIRVKSREEALQILEVGKQNLHFAATKLNHHSSRSHCIFTLKLVRLSDPLNPHLARVSMLSLCDLAGAERAAKTMNCMDRLKEASNINTSLLVLGRCLTALRQNQSINKQGQGCRKPIPVPYRDSKVTRLFQTFFTGKGKVALIVNISLSNLLFDETLKVLKFSALASKVTITQEKPQILNSTVEYSKRNSQFAHFLTQSLNMSTASSRLSLPWSNKSIEEVTFGGGDACEGSKMEPVPEEEDEESDERYEALMQLIEKLKEKLLKVNQEKSDLESNLRKELCDAFSKKIVEIEDSWRSRVEEREIRADELMEWRINHVMGSVKKAGTRKRLRTESEEIEEMVPSILLAREEIKVRELEEENEAIKASLKSSMQINKAMQEEKTKLLFKLSLNSKLLEKYEAEMNKNKHSYSMLSEASESLIVEDFHHQIKSLENSIHEKDEELKNVKDMLFQAAQEFMTKEQETAALKTSVSAAKDREAQQSILIHELKNQLNEMKDELTKQGDYLEEREQEVHELRALLSDKKASLTGLETSLEDQQSLKEELEHLSRKNSKLEDELSNVRAELEEIKNLQEINEKNIEHENGIEDLKTELITLHKKYMKLEDENEKFLSEISALENEKKIKAEICSQTHETKIISLEEELQSIISKYNSSEERVTDLSSKIENVGHQVKLTEECKASLKKKYEEVNTENELLQIRIAELEACMQKMALNTISEEESQKENENLKACLEEKERKIESIFIELKERDNDSNLLERKIENLEETMLLKENQEKELWQEMNNLHQALDENKKEKDSILMECEVLKKTLTEKEKELTRLTEEVSDFEGYKNDMKNKMETFVKEIELKDVLHGEKIKELEERTSEILNDNNKLIKENKDLEALLEEIRNKCNSISEVAEKEKENERLLINEVSQLKDNNSKLSDELCLLHKKEENQNLEIQQLKTELADAEKLKIRLIEKEIKMDEELRIAKSHLQKAESVLDEKEVTIKKISAKTETLDKKVDEAEQETECYRTKCQLLEKEVAALREARTEEVNQLKVDLESKEALLEQKEQEVNTLQQEVKRTLQMSLASEISENKSTKEKPENTELFDLRDRLRESESEKSSLLMQISSLQQELSDTHEITKSVQFSFHSDIPDKNHSQKQSETVHKKGRGRNFSKSVKECFSRLPKFFSSFEFAKCSETSSTNDSPVTRKHTRPGRSAKTKKDNTSSVTSTTQNSKRALADTSEGEDLSNSQPQYSRGRRGKADSTQKSVTNIPDSPEVGFKVPRSTRKKNLNLQFHEDSDSNEKESAEEENDKDEDEFVPRKTTRSSRKPRRGGKSTSKLYNPHLDDKENT</sequence>
<feature type="compositionally biased region" description="Basic and acidic residues" evidence="12">
    <location>
        <begin position="1609"/>
        <end position="1619"/>
    </location>
</feature>
<evidence type="ECO:0000256" key="11">
    <source>
        <dbReference type="SAM" id="Coils"/>
    </source>
</evidence>
<feature type="domain" description="Kinesin motor" evidence="13">
    <location>
        <begin position="54"/>
        <end position="501"/>
    </location>
</feature>
<evidence type="ECO:0000313" key="15">
    <source>
        <dbReference type="Proteomes" id="UP000326759"/>
    </source>
</evidence>
<name>A0A5N5T688_9CRUS</name>
<organism evidence="14 15">
    <name type="scientific">Armadillidium nasatum</name>
    <dbReference type="NCBI Taxonomy" id="96803"/>
    <lineage>
        <taxon>Eukaryota</taxon>
        <taxon>Metazoa</taxon>
        <taxon>Ecdysozoa</taxon>
        <taxon>Arthropoda</taxon>
        <taxon>Crustacea</taxon>
        <taxon>Multicrustacea</taxon>
        <taxon>Malacostraca</taxon>
        <taxon>Eumalacostraca</taxon>
        <taxon>Peracarida</taxon>
        <taxon>Isopoda</taxon>
        <taxon>Oniscidea</taxon>
        <taxon>Crinocheta</taxon>
        <taxon>Armadillidiidae</taxon>
        <taxon>Armadillidium</taxon>
    </lineage>
</organism>
<dbReference type="GO" id="GO:0008017">
    <property type="term" value="F:microtubule binding"/>
    <property type="evidence" value="ECO:0007669"/>
    <property type="project" value="InterPro"/>
</dbReference>
<keyword evidence="4" id="KW-0493">Microtubule</keyword>
<evidence type="ECO:0000256" key="2">
    <source>
        <dbReference type="ARBA" id="ARBA00022490"/>
    </source>
</evidence>
<evidence type="ECO:0000256" key="9">
    <source>
        <dbReference type="ARBA" id="ARBA00023212"/>
    </source>
</evidence>
<dbReference type="Proteomes" id="UP000326759">
    <property type="component" value="Unassembled WGS sequence"/>
</dbReference>
<evidence type="ECO:0000256" key="4">
    <source>
        <dbReference type="ARBA" id="ARBA00022701"/>
    </source>
</evidence>
<dbReference type="InterPro" id="IPR027417">
    <property type="entry name" value="P-loop_NTPase"/>
</dbReference>
<dbReference type="InterPro" id="IPR047149">
    <property type="entry name" value="KIF11-like"/>
</dbReference>
<dbReference type="Pfam" id="PF00225">
    <property type="entry name" value="Kinesin"/>
    <property type="match status" value="1"/>
</dbReference>
<dbReference type="PROSITE" id="PS50067">
    <property type="entry name" value="KINESIN_MOTOR_2"/>
    <property type="match status" value="1"/>
</dbReference>
<dbReference type="Gene3D" id="3.40.850.10">
    <property type="entry name" value="Kinesin motor domain"/>
    <property type="match status" value="1"/>
</dbReference>
<evidence type="ECO:0000256" key="7">
    <source>
        <dbReference type="ARBA" id="ARBA00023054"/>
    </source>
</evidence>
<dbReference type="GO" id="GO:0007018">
    <property type="term" value="P:microtubule-based movement"/>
    <property type="evidence" value="ECO:0007669"/>
    <property type="project" value="InterPro"/>
</dbReference>